<evidence type="ECO:0000259" key="5">
    <source>
        <dbReference type="PROSITE" id="PS50222"/>
    </source>
</evidence>
<dbReference type="EMBL" id="JBCGBO010000007">
    <property type="protein sequence ID" value="KAK9188953.1"/>
    <property type="molecule type" value="Genomic_DNA"/>
</dbReference>
<evidence type="ECO:0000313" key="6">
    <source>
        <dbReference type="EMBL" id="KAK9188953.1"/>
    </source>
</evidence>
<feature type="domain" description="EF-hand" evidence="5">
    <location>
        <begin position="100"/>
        <end position="135"/>
    </location>
</feature>
<dbReference type="GO" id="GO:0005509">
    <property type="term" value="F:calcium ion binding"/>
    <property type="evidence" value="ECO:0007669"/>
    <property type="project" value="InterPro"/>
</dbReference>
<dbReference type="AlphaFoldDB" id="A0AAP0LXQ1"/>
<dbReference type="InterPro" id="IPR039647">
    <property type="entry name" value="EF_hand_pair_protein_CML-like"/>
</dbReference>
<accession>A0AAP0LXQ1</accession>
<gene>
    <name evidence="6" type="ORF">WN944_020358</name>
</gene>
<dbReference type="SMART" id="SM00054">
    <property type="entry name" value="EFh"/>
    <property type="match status" value="2"/>
</dbReference>
<keyword evidence="2" id="KW-0479">Metal-binding</keyword>
<proteinExistence type="predicted"/>
<reference evidence="6 7" key="1">
    <citation type="submission" date="2024-05" db="EMBL/GenBank/DDBJ databases">
        <title>Haplotype-resolved chromosome-level genome assembly of Huyou (Citrus changshanensis).</title>
        <authorList>
            <person name="Miao C."/>
            <person name="Chen W."/>
            <person name="Wu Y."/>
            <person name="Wang L."/>
            <person name="Zhao S."/>
            <person name="Grierson D."/>
            <person name="Xu C."/>
            <person name="Chen K."/>
        </authorList>
    </citation>
    <scope>NUCLEOTIDE SEQUENCE [LARGE SCALE GENOMIC DNA]</scope>
    <source>
        <strain evidence="6">01-14</strain>
        <tissue evidence="6">Leaf</tissue>
    </source>
</reference>
<dbReference type="PANTHER" id="PTHR10891">
    <property type="entry name" value="EF-HAND CALCIUM-BINDING DOMAIN CONTAINING PROTEIN"/>
    <property type="match status" value="1"/>
</dbReference>
<dbReference type="SUPFAM" id="SSF47473">
    <property type="entry name" value="EF-hand"/>
    <property type="match status" value="1"/>
</dbReference>
<comment type="caution">
    <text evidence="6">The sequence shown here is derived from an EMBL/GenBank/DDBJ whole genome shotgun (WGS) entry which is preliminary data.</text>
</comment>
<dbReference type="Pfam" id="PF13499">
    <property type="entry name" value="EF-hand_7"/>
    <property type="match status" value="1"/>
</dbReference>
<evidence type="ECO:0000256" key="3">
    <source>
        <dbReference type="ARBA" id="ARBA00022737"/>
    </source>
</evidence>
<keyword evidence="7" id="KW-1185">Reference proteome</keyword>
<evidence type="ECO:0000256" key="1">
    <source>
        <dbReference type="ARBA" id="ARBA00003291"/>
    </source>
</evidence>
<dbReference type="InterPro" id="IPR011992">
    <property type="entry name" value="EF-hand-dom_pair"/>
</dbReference>
<sequence>MGERLEAGLLFGLKRLEETDAFGNDFYEILFVFDWVWRRHRADAAEIGGGGGFSVLTAKELRGNTAAVEWQKSKVAWTMKQMGSELSNCSWALLFEEKEPSLEEVKDAFDVFDENKDGFIDALELQRVLCILGMKEGFQLENCKKMIKTFDENGDGSIDFKEFVKFMESSFVES</sequence>
<dbReference type="PROSITE" id="PS00018">
    <property type="entry name" value="EF_HAND_1"/>
    <property type="match status" value="2"/>
</dbReference>
<dbReference type="FunFam" id="1.10.238.10:FF:000302">
    <property type="entry name" value="Probable calcium-binding protein CML46"/>
    <property type="match status" value="1"/>
</dbReference>
<dbReference type="PROSITE" id="PS50222">
    <property type="entry name" value="EF_HAND_2"/>
    <property type="match status" value="2"/>
</dbReference>
<feature type="domain" description="EF-hand" evidence="5">
    <location>
        <begin position="138"/>
        <end position="173"/>
    </location>
</feature>
<comment type="function">
    <text evidence="1">Potential calcium sensor.</text>
</comment>
<dbReference type="InterPro" id="IPR002048">
    <property type="entry name" value="EF_hand_dom"/>
</dbReference>
<protein>
    <recommendedName>
        <fullName evidence="5">EF-hand domain-containing protein</fullName>
    </recommendedName>
</protein>
<dbReference type="Proteomes" id="UP001428341">
    <property type="component" value="Unassembled WGS sequence"/>
</dbReference>
<name>A0AAP0LXQ1_9ROSI</name>
<evidence type="ECO:0000313" key="7">
    <source>
        <dbReference type="Proteomes" id="UP001428341"/>
    </source>
</evidence>
<evidence type="ECO:0000256" key="4">
    <source>
        <dbReference type="ARBA" id="ARBA00022837"/>
    </source>
</evidence>
<organism evidence="6 7">
    <name type="scientific">Citrus x changshan-huyou</name>
    <dbReference type="NCBI Taxonomy" id="2935761"/>
    <lineage>
        <taxon>Eukaryota</taxon>
        <taxon>Viridiplantae</taxon>
        <taxon>Streptophyta</taxon>
        <taxon>Embryophyta</taxon>
        <taxon>Tracheophyta</taxon>
        <taxon>Spermatophyta</taxon>
        <taxon>Magnoliopsida</taxon>
        <taxon>eudicotyledons</taxon>
        <taxon>Gunneridae</taxon>
        <taxon>Pentapetalae</taxon>
        <taxon>rosids</taxon>
        <taxon>malvids</taxon>
        <taxon>Sapindales</taxon>
        <taxon>Rutaceae</taxon>
        <taxon>Aurantioideae</taxon>
        <taxon>Citrus</taxon>
    </lineage>
</organism>
<keyword evidence="4" id="KW-0106">Calcium</keyword>
<evidence type="ECO:0000256" key="2">
    <source>
        <dbReference type="ARBA" id="ARBA00022723"/>
    </source>
</evidence>
<dbReference type="Gene3D" id="1.10.238.10">
    <property type="entry name" value="EF-hand"/>
    <property type="match status" value="1"/>
</dbReference>
<keyword evidence="3" id="KW-0677">Repeat</keyword>
<dbReference type="CDD" id="cd00051">
    <property type="entry name" value="EFh"/>
    <property type="match status" value="1"/>
</dbReference>
<dbReference type="InterPro" id="IPR018247">
    <property type="entry name" value="EF_Hand_1_Ca_BS"/>
</dbReference>